<dbReference type="AlphaFoldDB" id="D7FJC8"/>
<dbReference type="PANTHER" id="PTHR24171:SF8">
    <property type="entry name" value="BRCA1-ASSOCIATED RING DOMAIN PROTEIN 1"/>
    <property type="match status" value="1"/>
</dbReference>
<keyword evidence="1" id="KW-0677">Repeat</keyword>
<dbReference type="InParanoid" id="D7FJC8"/>
<dbReference type="eggNOG" id="KOG4412">
    <property type="taxonomic scope" value="Eukaryota"/>
</dbReference>
<proteinExistence type="predicted"/>
<dbReference type="Proteomes" id="UP000002630">
    <property type="component" value="Linkage Group LG17"/>
</dbReference>
<feature type="repeat" description="ANK" evidence="3">
    <location>
        <begin position="109"/>
        <end position="141"/>
    </location>
</feature>
<evidence type="ECO:0000256" key="3">
    <source>
        <dbReference type="PROSITE-ProRule" id="PRU00023"/>
    </source>
</evidence>
<keyword evidence="2 3" id="KW-0040">ANK repeat</keyword>
<protein>
    <submittedName>
        <fullName evidence="4">Chain A, Crystal Structure Of A Designed Full Consensus Ankyrin</fullName>
    </submittedName>
</protein>
<sequence length="173" mass="18326">MLYNNQLVQKCFGITDIPGTIVCILECTLPPVDRRGCTSTPKAKFIWCRASQLGQIDVIQELIAADAIELNAQDGNGWTPLMHACARGHRSVVGALLTAGASVDIESHDGRTALHRAATWKRLGPLDQLIEAGADVRHGARNKWTPLHCAAAAGDAHACSILVGAGADVDAQV</sequence>
<evidence type="ECO:0000256" key="2">
    <source>
        <dbReference type="ARBA" id="ARBA00023043"/>
    </source>
</evidence>
<accession>D7FJC8</accession>
<dbReference type="OrthoDB" id="539213at2759"/>
<dbReference type="GO" id="GO:0004842">
    <property type="term" value="F:ubiquitin-protein transferase activity"/>
    <property type="evidence" value="ECO:0007669"/>
    <property type="project" value="TreeGrafter"/>
</dbReference>
<dbReference type="SUPFAM" id="SSF48403">
    <property type="entry name" value="Ankyrin repeat"/>
    <property type="match status" value="1"/>
</dbReference>
<keyword evidence="5" id="KW-1185">Reference proteome</keyword>
<dbReference type="PROSITE" id="PS50297">
    <property type="entry name" value="ANK_REP_REGION"/>
    <property type="match status" value="3"/>
</dbReference>
<evidence type="ECO:0000313" key="5">
    <source>
        <dbReference type="Proteomes" id="UP000002630"/>
    </source>
</evidence>
<feature type="repeat" description="ANK" evidence="3">
    <location>
        <begin position="76"/>
        <end position="108"/>
    </location>
</feature>
<dbReference type="Gene3D" id="1.25.40.20">
    <property type="entry name" value="Ankyrin repeat-containing domain"/>
    <property type="match status" value="2"/>
</dbReference>
<gene>
    <name evidence="4" type="ORF">Esi_0133_0009</name>
</gene>
<dbReference type="EMBL" id="FN647953">
    <property type="protein sequence ID" value="CBJ29031.1"/>
    <property type="molecule type" value="Genomic_DNA"/>
</dbReference>
<dbReference type="STRING" id="2880.D7FJC8"/>
<dbReference type="EMBL" id="FN649742">
    <property type="protein sequence ID" value="CBJ29031.1"/>
    <property type="molecule type" value="Genomic_DNA"/>
</dbReference>
<evidence type="ECO:0000313" key="4">
    <source>
        <dbReference type="EMBL" id="CBJ29031.1"/>
    </source>
</evidence>
<dbReference type="PANTHER" id="PTHR24171">
    <property type="entry name" value="ANKYRIN REPEAT DOMAIN-CONTAINING PROTEIN 39-RELATED"/>
    <property type="match status" value="1"/>
</dbReference>
<dbReference type="InterPro" id="IPR036770">
    <property type="entry name" value="Ankyrin_rpt-contain_sf"/>
</dbReference>
<reference evidence="4 5" key="1">
    <citation type="journal article" date="2010" name="Nature">
        <title>The Ectocarpus genome and the independent evolution of multicellularity in brown algae.</title>
        <authorList>
            <person name="Cock J.M."/>
            <person name="Sterck L."/>
            <person name="Rouze P."/>
            <person name="Scornet D."/>
            <person name="Allen A.E."/>
            <person name="Amoutzias G."/>
            <person name="Anthouard V."/>
            <person name="Artiguenave F."/>
            <person name="Aury J.M."/>
            <person name="Badger J.H."/>
            <person name="Beszteri B."/>
            <person name="Billiau K."/>
            <person name="Bonnet E."/>
            <person name="Bothwell J.H."/>
            <person name="Bowler C."/>
            <person name="Boyen C."/>
            <person name="Brownlee C."/>
            <person name="Carrano C.J."/>
            <person name="Charrier B."/>
            <person name="Cho G.Y."/>
            <person name="Coelho S.M."/>
            <person name="Collen J."/>
            <person name="Corre E."/>
            <person name="Da Silva C."/>
            <person name="Delage L."/>
            <person name="Delaroque N."/>
            <person name="Dittami S.M."/>
            <person name="Doulbeau S."/>
            <person name="Elias M."/>
            <person name="Farnham G."/>
            <person name="Gachon C.M."/>
            <person name="Gschloessl B."/>
            <person name="Heesch S."/>
            <person name="Jabbari K."/>
            <person name="Jubin C."/>
            <person name="Kawai H."/>
            <person name="Kimura K."/>
            <person name="Kloareg B."/>
            <person name="Kupper F.C."/>
            <person name="Lang D."/>
            <person name="Le Bail A."/>
            <person name="Leblanc C."/>
            <person name="Lerouge P."/>
            <person name="Lohr M."/>
            <person name="Lopez P.J."/>
            <person name="Martens C."/>
            <person name="Maumus F."/>
            <person name="Michel G."/>
            <person name="Miranda-Saavedra D."/>
            <person name="Morales J."/>
            <person name="Moreau H."/>
            <person name="Motomura T."/>
            <person name="Nagasato C."/>
            <person name="Napoli C.A."/>
            <person name="Nelson D.R."/>
            <person name="Nyvall-Collen P."/>
            <person name="Peters A.F."/>
            <person name="Pommier C."/>
            <person name="Potin P."/>
            <person name="Poulain J."/>
            <person name="Quesneville H."/>
            <person name="Read B."/>
            <person name="Rensing S.A."/>
            <person name="Ritter A."/>
            <person name="Rousvoal S."/>
            <person name="Samanta M."/>
            <person name="Samson G."/>
            <person name="Schroeder D.C."/>
            <person name="Segurens B."/>
            <person name="Strittmatter M."/>
            <person name="Tonon T."/>
            <person name="Tregear J.W."/>
            <person name="Valentin K."/>
            <person name="von Dassow P."/>
            <person name="Yamagishi T."/>
            <person name="Van de Peer Y."/>
            <person name="Wincker P."/>
        </authorList>
    </citation>
    <scope>NUCLEOTIDE SEQUENCE [LARGE SCALE GENOMIC DNA]</scope>
    <source>
        <strain evidence="5">Ec32 / CCAP1310/4</strain>
    </source>
</reference>
<dbReference type="Pfam" id="PF00023">
    <property type="entry name" value="Ank"/>
    <property type="match status" value="1"/>
</dbReference>
<dbReference type="GO" id="GO:0085020">
    <property type="term" value="P:protein K6-linked ubiquitination"/>
    <property type="evidence" value="ECO:0007669"/>
    <property type="project" value="TreeGrafter"/>
</dbReference>
<dbReference type="InterPro" id="IPR002110">
    <property type="entry name" value="Ankyrin_rpt"/>
</dbReference>
<organism evidence="4 5">
    <name type="scientific">Ectocarpus siliculosus</name>
    <name type="common">Brown alga</name>
    <name type="synonym">Conferva siliculosa</name>
    <dbReference type="NCBI Taxonomy" id="2880"/>
    <lineage>
        <taxon>Eukaryota</taxon>
        <taxon>Sar</taxon>
        <taxon>Stramenopiles</taxon>
        <taxon>Ochrophyta</taxon>
        <taxon>PX clade</taxon>
        <taxon>Phaeophyceae</taxon>
        <taxon>Ectocarpales</taxon>
        <taxon>Ectocarpaceae</taxon>
        <taxon>Ectocarpus</taxon>
    </lineage>
</organism>
<feature type="repeat" description="ANK" evidence="3">
    <location>
        <begin position="142"/>
        <end position="173"/>
    </location>
</feature>
<dbReference type="Pfam" id="PF12796">
    <property type="entry name" value="Ank_2"/>
    <property type="match status" value="1"/>
</dbReference>
<evidence type="ECO:0000256" key="1">
    <source>
        <dbReference type="ARBA" id="ARBA00022737"/>
    </source>
</evidence>
<dbReference type="SMART" id="SM00248">
    <property type="entry name" value="ANK"/>
    <property type="match status" value="3"/>
</dbReference>
<name>D7FJC8_ECTSI</name>
<dbReference type="OMA" id="CILECTL"/>
<dbReference type="PROSITE" id="PS50088">
    <property type="entry name" value="ANK_REPEAT"/>
    <property type="match status" value="3"/>
</dbReference>